<keyword evidence="10 16" id="KW-0255">Endonuclease</keyword>
<comment type="function">
    <text evidence="16">Essential for the replication of viral ssDNA. The closed circular ssDNA genome is first converted to a superhelical dsDNA. Rep binds a specific region at the genome origin of replication. It introduces an endonucleolytic nick within the conserved sequence 5'-TAATATTAC-3' in the intergenic region of the genome present in all geminiviruses, thereby initiating the rolling circle replication (RCR). Following cleavage, binds covalently to the 5'-phosphate of DNA as a tyrosyl ester. The cleavage gives rise to a free 3'-OH that serves as a primer for the cellular DNA polymerase. The polymerase synthesizes the (+) strand DNA by rolling circle mechanism. After one round of replication, a Rep-catalyzed nucleotidyl transfer reaction releases a circular single-stranded virus genome, thereby terminating the replication. Displays origin-specific DNA cleavage, nucleotidyl transferase, ATPase and helicase activities.</text>
</comment>
<evidence type="ECO:0000256" key="1">
    <source>
        <dbReference type="ARBA" id="ARBA00004147"/>
    </source>
</evidence>
<keyword evidence="11 16" id="KW-0378">Hydrolase</keyword>
<organism evidence="18 19">
    <name type="scientific">Prunus geminivirus A</name>
    <dbReference type="NCBI Taxonomy" id="2022321"/>
    <lineage>
        <taxon>Viruses</taxon>
        <taxon>Monodnaviria</taxon>
        <taxon>Shotokuvirae</taxon>
        <taxon>Cressdnaviricota</taxon>
        <taxon>Repensiviricetes</taxon>
        <taxon>Geplafuvirales</taxon>
        <taxon>Geminiviridae</taxon>
        <taxon>Grablovirus</taxon>
        <taxon>Grablovirus pruni</taxon>
        <taxon>Prunus latent virus</taxon>
    </lineage>
</organism>
<evidence type="ECO:0000256" key="9">
    <source>
        <dbReference type="ARBA" id="ARBA00022741"/>
    </source>
</evidence>
<name>A0A2L1GUN7_9GEMI</name>
<protein>
    <recommendedName>
        <fullName evidence="16">Replication-associated protein</fullName>
        <shortName evidence="16">Rep</shortName>
        <ecNumber evidence="16">3.1.21.-</ecNumber>
    </recommendedName>
</protein>
<feature type="domain" description="CRESS-DNA virus Rep endonuclease" evidence="17">
    <location>
        <begin position="7"/>
        <end position="112"/>
    </location>
</feature>
<evidence type="ECO:0000256" key="12">
    <source>
        <dbReference type="ARBA" id="ARBA00023124"/>
    </source>
</evidence>
<dbReference type="SMR" id="A0A2L1GUN7"/>
<keyword evidence="16" id="KW-0511">Multifunctional enzyme</keyword>
<evidence type="ECO:0000256" key="4">
    <source>
        <dbReference type="ARBA" id="ARBA00022679"/>
    </source>
</evidence>
<evidence type="ECO:0000256" key="6">
    <source>
        <dbReference type="ARBA" id="ARBA00022705"/>
    </source>
</evidence>
<evidence type="ECO:0000259" key="17">
    <source>
        <dbReference type="PROSITE" id="PS52020"/>
    </source>
</evidence>
<dbReference type="GO" id="GO:0042025">
    <property type="term" value="C:host cell nucleus"/>
    <property type="evidence" value="ECO:0007669"/>
    <property type="project" value="UniProtKB-SubCell"/>
</dbReference>
<dbReference type="InterPro" id="IPR022692">
    <property type="entry name" value="Gemini_AL1_REP_central"/>
</dbReference>
<evidence type="ECO:0000256" key="10">
    <source>
        <dbReference type="ARBA" id="ARBA00022759"/>
    </source>
</evidence>
<keyword evidence="16" id="KW-0347">Helicase</keyword>
<keyword evidence="7 16" id="KW-0540">Nuclease</keyword>
<feature type="binding site" evidence="15">
    <location>
        <position position="55"/>
    </location>
    <ligand>
        <name>a divalent metal cation</name>
        <dbReference type="ChEBI" id="CHEBI:60240"/>
    </ligand>
</feature>
<feature type="active site" description="For DNA cleavage activity" evidence="14">
    <location>
        <position position="99"/>
    </location>
</feature>
<evidence type="ECO:0000256" key="5">
    <source>
        <dbReference type="ARBA" id="ARBA00022695"/>
    </source>
</evidence>
<dbReference type="PRINTS" id="PR00228">
    <property type="entry name" value="GEMCOATCLVL1"/>
</dbReference>
<keyword evidence="9 16" id="KW-0547">Nucleotide-binding</keyword>
<feature type="binding site" evidence="15">
    <location>
        <position position="103"/>
    </location>
    <ligand>
        <name>a divalent metal cation</name>
        <dbReference type="ChEBI" id="CHEBI:60240"/>
    </ligand>
</feature>
<dbReference type="GO" id="GO:0016779">
    <property type="term" value="F:nucleotidyltransferase activity"/>
    <property type="evidence" value="ECO:0007669"/>
    <property type="project" value="UniProtKB-KW"/>
</dbReference>
<evidence type="ECO:0000256" key="2">
    <source>
        <dbReference type="ARBA" id="ARBA00006240"/>
    </source>
</evidence>
<dbReference type="PROSITE" id="PS52020">
    <property type="entry name" value="CRESS_DNA_REP"/>
    <property type="match status" value="1"/>
</dbReference>
<keyword evidence="13 16" id="KW-0238">DNA-binding</keyword>
<evidence type="ECO:0000256" key="16">
    <source>
        <dbReference type="RuleBase" id="RU361249"/>
    </source>
</evidence>
<dbReference type="GO" id="GO:0016888">
    <property type="term" value="F:DNA endonuclease activity, producing 5'-phosphomonoesters"/>
    <property type="evidence" value="ECO:0007669"/>
    <property type="project" value="InterPro"/>
</dbReference>
<sequence length="262" mass="31138">MASTSFNLRSKNFFLTYPQCPVIKQFALDFFKSKFTKTLEYALVSQEKHQDGEPHLHALLIFRKRQCIRNPKHFDITVSSHSYHPNITKPRNVKDVHEYVSKDGDHIEFGEKPRLHTRERSREVDFGEYLKISNTREEFFNLVKTNYPYQYILNLQRLEYFANQAWPPMPSPHVRKWSTWNNLPPEVLQWVNTELFMVRKDTARDVFSVAQQNIMHHETYNVKAIIDDMVDTHYIEYMERLYESDNVTDVAGDEPAEEVTSD</sequence>
<dbReference type="SUPFAM" id="SSF55464">
    <property type="entry name" value="Origin of replication-binding domain, RBD-like"/>
    <property type="match status" value="1"/>
</dbReference>
<dbReference type="PRINTS" id="PR00227">
    <property type="entry name" value="GEMCOATAL1"/>
</dbReference>
<keyword evidence="3 16" id="KW-1048">Host nucleus</keyword>
<dbReference type="KEGG" id="vg:40527105"/>
<dbReference type="GeneID" id="40527105"/>
<evidence type="ECO:0000313" key="19">
    <source>
        <dbReference type="Proteomes" id="UP000297179"/>
    </source>
</evidence>
<reference evidence="19" key="1">
    <citation type="journal article" date="2018" name="Plant Dis.">
        <title>Prunus geminivirus A: A Novel Grablovirus Infecting Prunus spp.</title>
        <authorList>
            <person name="Al Rwahnih M."/>
            <person name="Alabi O."/>
            <person name="Westrick N."/>
            <person name="Golino D."/>
        </authorList>
    </citation>
    <scope>NUCLEOTIDE SEQUENCE [LARGE SCALE GENOMIC DNA]</scope>
</reference>
<dbReference type="GO" id="GO:0004386">
    <property type="term" value="F:helicase activity"/>
    <property type="evidence" value="ECO:0007669"/>
    <property type="project" value="UniProtKB-KW"/>
</dbReference>
<evidence type="ECO:0000256" key="3">
    <source>
        <dbReference type="ARBA" id="ARBA00022562"/>
    </source>
</evidence>
<dbReference type="InterPro" id="IPR001301">
    <property type="entry name" value="Gemini_AL1_CLV"/>
</dbReference>
<feature type="binding site" evidence="15">
    <location>
        <position position="47"/>
    </location>
    <ligand>
        <name>a divalent metal cation</name>
        <dbReference type="ChEBI" id="CHEBI:60240"/>
    </ligand>
</feature>
<keyword evidence="12 16" id="KW-0190">Covalent protein-DNA linkage</keyword>
<keyword evidence="19" id="KW-1185">Reference proteome</keyword>
<dbReference type="RefSeq" id="YP_009666822.1">
    <property type="nucleotide sequence ID" value="NC_043533.1"/>
</dbReference>
<dbReference type="Gene3D" id="3.40.1310.20">
    <property type="match status" value="1"/>
</dbReference>
<evidence type="ECO:0000256" key="15">
    <source>
        <dbReference type="PIRSR" id="PIRSR601191-2"/>
    </source>
</evidence>
<comment type="similarity">
    <text evidence="2 16">Belongs to the geminiviridae Rep protein family.</text>
</comment>
<dbReference type="InterPro" id="IPR049912">
    <property type="entry name" value="CRESS_DNA_REP"/>
</dbReference>
<dbReference type="Pfam" id="PF08283">
    <property type="entry name" value="Gemini_AL1_M"/>
    <property type="match status" value="1"/>
</dbReference>
<keyword evidence="16" id="KW-0067">ATP-binding</keyword>
<dbReference type="GO" id="GO:0005524">
    <property type="term" value="F:ATP binding"/>
    <property type="evidence" value="ECO:0007669"/>
    <property type="project" value="UniProtKB-KW"/>
</dbReference>
<evidence type="ECO:0000256" key="7">
    <source>
        <dbReference type="ARBA" id="ARBA00022722"/>
    </source>
</evidence>
<proteinExistence type="inferred from homology"/>
<keyword evidence="5 16" id="KW-0548">Nucleotidyltransferase</keyword>
<keyword evidence="4 16" id="KW-0808">Transferase</keyword>
<evidence type="ECO:0000256" key="14">
    <source>
        <dbReference type="PIRSR" id="PIRSR601191-1"/>
    </source>
</evidence>
<evidence type="ECO:0000256" key="13">
    <source>
        <dbReference type="ARBA" id="ARBA00023125"/>
    </source>
</evidence>
<evidence type="ECO:0000256" key="8">
    <source>
        <dbReference type="ARBA" id="ARBA00022723"/>
    </source>
</evidence>
<evidence type="ECO:0000256" key="11">
    <source>
        <dbReference type="ARBA" id="ARBA00022801"/>
    </source>
</evidence>
<dbReference type="Proteomes" id="UP000297179">
    <property type="component" value="Segment"/>
</dbReference>
<comment type="cofactor">
    <cofactor evidence="16">
        <name>Mn(2+)</name>
        <dbReference type="ChEBI" id="CHEBI:29035"/>
    </cofactor>
</comment>
<comment type="subcellular location">
    <subcellularLocation>
        <location evidence="1 16">Host nucleus</location>
    </subcellularLocation>
</comment>
<comment type="subunit">
    <text evidence="16">Homooligomer.</text>
</comment>
<dbReference type="InterPro" id="IPR001191">
    <property type="entry name" value="Gemini_AL1_REP"/>
</dbReference>
<dbReference type="GO" id="GO:0005198">
    <property type="term" value="F:structural molecule activity"/>
    <property type="evidence" value="ECO:0007669"/>
    <property type="project" value="InterPro"/>
</dbReference>
<evidence type="ECO:0000313" key="18">
    <source>
        <dbReference type="EMBL" id="AVD73927.1"/>
    </source>
</evidence>
<feature type="binding site" evidence="15">
    <location>
        <position position="57"/>
    </location>
    <ligand>
        <name>a divalent metal cation</name>
        <dbReference type="ChEBI" id="CHEBI:60240"/>
    </ligand>
</feature>
<dbReference type="Pfam" id="PF00799">
    <property type="entry name" value="Gemini_AL1"/>
    <property type="match status" value="1"/>
</dbReference>
<dbReference type="GO" id="GO:0003677">
    <property type="term" value="F:DNA binding"/>
    <property type="evidence" value="ECO:0007669"/>
    <property type="project" value="UniProtKB-KW"/>
</dbReference>
<dbReference type="EC" id="3.1.21.-" evidence="16"/>
<accession>A0A2L1GUN7</accession>
<dbReference type="GO" id="GO:0006260">
    <property type="term" value="P:DNA replication"/>
    <property type="evidence" value="ECO:0007669"/>
    <property type="project" value="UniProtKB-KW"/>
</dbReference>
<comment type="domain">
    <text evidence="16">There are 3 rolling circle replication (RCR) motifs. RCR-2 is probably involved in metal coordination. RCR-3 is required for phosphodiester bond cleavage for initiation of RCR.</text>
</comment>
<dbReference type="EMBL" id="MF510408">
    <property type="protein sequence ID" value="AVD73927.1"/>
    <property type="molecule type" value="Genomic_DNA"/>
</dbReference>
<dbReference type="GO" id="GO:0046872">
    <property type="term" value="F:metal ion binding"/>
    <property type="evidence" value="ECO:0007669"/>
    <property type="project" value="UniProtKB-KW"/>
</dbReference>
<keyword evidence="8 15" id="KW-0479">Metal-binding</keyword>
<keyword evidence="6" id="KW-0235">DNA replication</keyword>
<comment type="cofactor">
    <cofactor evidence="15">
        <name>Mg(2+)</name>
        <dbReference type="ChEBI" id="CHEBI:18420"/>
    </cofactor>
    <cofactor evidence="15">
        <name>Mn(2+)</name>
        <dbReference type="ChEBI" id="CHEBI:29035"/>
    </cofactor>
    <text evidence="15">Divalent metal cations, possibly Mg(2+) or Mn(2+).</text>
</comment>